<feature type="domain" description="Carrier" evidence="7">
    <location>
        <begin position="551"/>
        <end position="626"/>
    </location>
</feature>
<keyword evidence="6" id="KW-0443">Lipid metabolism</keyword>
<evidence type="ECO:0000256" key="5">
    <source>
        <dbReference type="ARBA" id="ARBA00022832"/>
    </source>
</evidence>
<dbReference type="InterPro" id="IPR000873">
    <property type="entry name" value="AMP-dep_synth/lig_dom"/>
</dbReference>
<dbReference type="GO" id="GO:0005737">
    <property type="term" value="C:cytoplasm"/>
    <property type="evidence" value="ECO:0007669"/>
    <property type="project" value="TreeGrafter"/>
</dbReference>
<gene>
    <name evidence="8" type="ORF">HHL09_21765</name>
</gene>
<dbReference type="Proteomes" id="UP000501812">
    <property type="component" value="Chromosome"/>
</dbReference>
<accession>A0A858RP54</accession>
<feature type="domain" description="Carrier" evidence="7">
    <location>
        <begin position="1593"/>
        <end position="1668"/>
    </location>
</feature>
<dbReference type="GO" id="GO:0071766">
    <property type="term" value="P:Actinobacterium-type cell wall biogenesis"/>
    <property type="evidence" value="ECO:0007669"/>
    <property type="project" value="UniProtKB-ARBA"/>
</dbReference>
<dbReference type="Pfam" id="PF00501">
    <property type="entry name" value="AMP-binding"/>
    <property type="match status" value="2"/>
</dbReference>
<dbReference type="InterPro" id="IPR020845">
    <property type="entry name" value="AMP-binding_CS"/>
</dbReference>
<dbReference type="InterPro" id="IPR045851">
    <property type="entry name" value="AMP-bd_C_sf"/>
</dbReference>
<dbReference type="PANTHER" id="PTHR45527">
    <property type="entry name" value="NONRIBOSOMAL PEPTIDE SYNTHETASE"/>
    <property type="match status" value="1"/>
</dbReference>
<dbReference type="Pfam" id="PF13193">
    <property type="entry name" value="AMP-binding_C"/>
    <property type="match status" value="1"/>
</dbReference>
<evidence type="ECO:0000313" key="9">
    <source>
        <dbReference type="Proteomes" id="UP000501812"/>
    </source>
</evidence>
<organism evidence="8 9">
    <name type="scientific">Luteolibacter luteus</name>
    <dbReference type="NCBI Taxonomy" id="2728835"/>
    <lineage>
        <taxon>Bacteria</taxon>
        <taxon>Pseudomonadati</taxon>
        <taxon>Verrucomicrobiota</taxon>
        <taxon>Verrucomicrobiia</taxon>
        <taxon>Verrucomicrobiales</taxon>
        <taxon>Verrucomicrobiaceae</taxon>
        <taxon>Luteolibacter</taxon>
    </lineage>
</organism>
<dbReference type="GO" id="GO:0031177">
    <property type="term" value="F:phosphopantetheine binding"/>
    <property type="evidence" value="ECO:0007669"/>
    <property type="project" value="InterPro"/>
</dbReference>
<dbReference type="Gene3D" id="3.40.50.1820">
    <property type="entry name" value="alpha/beta hydrolase"/>
    <property type="match status" value="1"/>
</dbReference>
<dbReference type="FunFam" id="3.40.50.12780:FF:000013">
    <property type="entry name" value="Long-chain-fatty-acid--AMP ligase FadD32"/>
    <property type="match status" value="1"/>
</dbReference>
<sequence>MSPSAAPIEHLAIPAGCALPSVLDLRAEQDPDQLAYRFLPDAEENEKLLSMGQLVREARAIAGGLVREGASGKPVLLMEQPGLGFISGLFACWYAGAIAVPAYPPRGNRHRQRLEAILRDSGATLAIGERPRIPLPDVKVLHPGELATKGTPFEGPAKEGSHPCLLQYTSGSTADPKGVMIHHRNLRHHLSALVTNIHGLNIQSGLSWLPPYHDMGLVLKLLFSIEAGFPLTFFSPDHFIQRPVRWLRAISRYRAEFSGGPNFAFELCLRAIRDEELQGLDLSCWKAAPCGAERIQVETLQRFTRRFAPYGFRPEAFLPGYGLAEATLTVTACRSGALQRISNHPQAGRHVSCGPALDGLAIRIADPQTGRTLPAGLIGEIRVKGPSVSPGYWQRPEANAATFSADGELHTGDRGYLENGELHVVGRIKDLIILGGSNIAPEDIESALIAFPEILASAAFADETGNGEGVVLAMECARLSFPQFHILCSAIRRRVADLLELSIHRILFVRAGTLPRTTSGKIRRSSTREALATGRLTVTYDEAAHIASPRLPEGPILDCVLDAVREATGRDGVRADDDLIAFGMSSLEATRLSALLRAATGVELAHGELFTSPSFAHLAATVESKAASAAPLPEIVPGSGRDSGLLTHSQERMWFLHQLEPESAAYHVFGALEMNGPLDIPAFERAYAKVLAHHSILRSRHAAENGRARVWINPATPPPLIRGKANTEEDLDRALQSFALIPFRLESAPPVRATVLTMAKERHVFALCAHHIVADGWSVRVLVRDLAICYRAYSQGKQPYPFPAGPDYLDYAAWHRRWIDGGAANARVAYWKERLSGHPGVMELAADFPRPAKPSSKGGAVERTVPHQLAERVATLAREQRSTPFMIQLAAFMLLLRRHGGGDDQVIAVPVANRNHAVAGDLIGTLVNTLPFRMVLDPEETFISLLERVRQASFEMQAAQDAPFEKIIDAVRPERARDRSPLAQVMFDHQELPLAEHWAGGLSCKPYLAHRGAVQFDLSLLLFVLSDRQQVVVEYRSDLFEQGTAKAMLDRFLATLNAICLDPDVPIREIDSLAESDRRRLVDAGQGPVRREFPRKTTPSLISATSARLKKKTALVCGEESMDYADLDLRSSTLAATLQSHGVRPGDRVALMLERDLFLPIALLAIWKAGAAYVPLDSANPPERLALILEDQAPLHVLVSPALANHLPRGTESIVFDRSMASGRSAPRNPLPQPSDPAYIIYTSGSTGRPKGVVVSHGALANFLLSMAEQPGFQEGQRLLAVTTVSFDISALEIFLPLVTGGTVDLVPGKVARDPAALLARLGESKPDLMQATPATWRMLMDAGWQGSPDLKILCGGEAMDLPLAKRLVQMGRETWNMYGPTETTVWSTIWRVPDRPDRISIGHPIANTGIHIAGADGALAPPGVPGELLISGSGLADGYWQRPELTEERFIDSLSLLPGPHSKVYRTGDLARWNPDGTLECLGRSDGQVKIRGFRVELGEIDAALLSHLGVAEAAAVLTTPGEKLVAWYRPISSALDPAELSAHLRERLPDYMVPAPLIALDRMPLTSSGKIDRKALAARELPANEISSARGANNPLEIELADIWSDVLDCRGVRPDDDFFALGGHSLLAARLVAEASRRIGVNVPLDWLFDRPTPAGMAEQIRANAGNDLAQPRVIRLSHGTKNKPLFWIHTLVDGGMGLMPYREAAHLLEGLATSYGVAEGTRTFGFISEMARSHVEKIRSVQPKGPYRIAGFCFGGNLAAEIAWQLSTVGETVELLVLLESTAPNTKRSSSMWLEPATWKRIFSRLPSRVKSLLSRDTATALRRLRMKQRAAVSVRNVVPDIRSVLDLELLDEASQARATQHWEALHLHVPRLPEVGRLVIVQADDEGWLPRHPTLGWKADQPFEVYTVPGVHEDFLRNHSATEVAAVMKAVLG</sequence>
<dbReference type="PROSITE" id="PS00012">
    <property type="entry name" value="PHOSPHOPANTETHEINE"/>
    <property type="match status" value="2"/>
</dbReference>
<dbReference type="Gene3D" id="3.40.50.12780">
    <property type="entry name" value="N-terminal domain of ligase-like"/>
    <property type="match status" value="1"/>
</dbReference>
<protein>
    <submittedName>
        <fullName evidence="8">Amino acid adenylation domain-containing protein</fullName>
    </submittedName>
</protein>
<dbReference type="Gene3D" id="3.30.559.10">
    <property type="entry name" value="Chloramphenicol acetyltransferase-like domain"/>
    <property type="match status" value="1"/>
</dbReference>
<dbReference type="SUPFAM" id="SSF56801">
    <property type="entry name" value="Acetyl-CoA synthetase-like"/>
    <property type="match status" value="2"/>
</dbReference>
<dbReference type="InterPro" id="IPR009081">
    <property type="entry name" value="PP-bd_ACP"/>
</dbReference>
<dbReference type="Gene3D" id="1.10.1200.10">
    <property type="entry name" value="ACP-like"/>
    <property type="match status" value="2"/>
</dbReference>
<evidence type="ECO:0000256" key="3">
    <source>
        <dbReference type="ARBA" id="ARBA00022450"/>
    </source>
</evidence>
<dbReference type="Gene3D" id="3.30.559.30">
    <property type="entry name" value="Nonribosomal peptide synthetase, condensation domain"/>
    <property type="match status" value="1"/>
</dbReference>
<reference evidence="8 9" key="1">
    <citation type="submission" date="2020-04" db="EMBL/GenBank/DDBJ databases">
        <title>Luteolibacter sp. G-1-1-1 isolated from soil.</title>
        <authorList>
            <person name="Dahal R.H."/>
        </authorList>
    </citation>
    <scope>NUCLEOTIDE SEQUENCE [LARGE SCALE GENOMIC DNA]</scope>
    <source>
        <strain evidence="8 9">G-1-1-1</strain>
    </source>
</reference>
<dbReference type="InterPro" id="IPR042099">
    <property type="entry name" value="ANL_N_sf"/>
</dbReference>
<dbReference type="Gene3D" id="2.30.38.10">
    <property type="entry name" value="Luciferase, Domain 3"/>
    <property type="match status" value="1"/>
</dbReference>
<dbReference type="CDD" id="cd05931">
    <property type="entry name" value="FAAL"/>
    <property type="match status" value="1"/>
</dbReference>
<dbReference type="Pfam" id="PF00975">
    <property type="entry name" value="Thioesterase"/>
    <property type="match status" value="1"/>
</dbReference>
<dbReference type="KEGG" id="luo:HHL09_21765"/>
<dbReference type="Gene3D" id="3.40.50.980">
    <property type="match status" value="2"/>
</dbReference>
<dbReference type="GO" id="GO:0043041">
    <property type="term" value="P:amino acid activation for nonribosomal peptide biosynthetic process"/>
    <property type="evidence" value="ECO:0007669"/>
    <property type="project" value="TreeGrafter"/>
</dbReference>
<dbReference type="NCBIfam" id="TIGR01733">
    <property type="entry name" value="AA-adenyl-dom"/>
    <property type="match status" value="1"/>
</dbReference>
<evidence type="ECO:0000256" key="4">
    <source>
        <dbReference type="ARBA" id="ARBA00022553"/>
    </source>
</evidence>
<dbReference type="GO" id="GO:0044550">
    <property type="term" value="P:secondary metabolite biosynthetic process"/>
    <property type="evidence" value="ECO:0007669"/>
    <property type="project" value="TreeGrafter"/>
</dbReference>
<dbReference type="SUPFAM" id="SSF47336">
    <property type="entry name" value="ACP-like"/>
    <property type="match status" value="2"/>
</dbReference>
<dbReference type="InterPro" id="IPR020806">
    <property type="entry name" value="PKS_PP-bd"/>
</dbReference>
<name>A0A858RP54_9BACT</name>
<dbReference type="GO" id="GO:0008610">
    <property type="term" value="P:lipid biosynthetic process"/>
    <property type="evidence" value="ECO:0007669"/>
    <property type="project" value="InterPro"/>
</dbReference>
<dbReference type="InterPro" id="IPR025110">
    <property type="entry name" value="AMP-bd_C"/>
</dbReference>
<comment type="cofactor">
    <cofactor evidence="1">
        <name>pantetheine 4'-phosphate</name>
        <dbReference type="ChEBI" id="CHEBI:47942"/>
    </cofactor>
</comment>
<evidence type="ECO:0000256" key="1">
    <source>
        <dbReference type="ARBA" id="ARBA00001957"/>
    </source>
</evidence>
<keyword evidence="3" id="KW-0596">Phosphopantetheine</keyword>
<dbReference type="InterPro" id="IPR006162">
    <property type="entry name" value="Ppantetheine_attach_site"/>
</dbReference>
<dbReference type="InterPro" id="IPR036736">
    <property type="entry name" value="ACP-like_sf"/>
</dbReference>
<dbReference type="SMART" id="SM00823">
    <property type="entry name" value="PKS_PP"/>
    <property type="match status" value="2"/>
</dbReference>
<evidence type="ECO:0000313" key="8">
    <source>
        <dbReference type="EMBL" id="QJE98294.1"/>
    </source>
</evidence>
<evidence type="ECO:0000256" key="6">
    <source>
        <dbReference type="ARBA" id="ARBA00023098"/>
    </source>
</evidence>
<comment type="similarity">
    <text evidence="2">Belongs to the ATP-dependent AMP-binding enzyme family.</text>
</comment>
<dbReference type="RefSeq" id="WP_169456753.1">
    <property type="nucleotide sequence ID" value="NZ_CP051774.1"/>
</dbReference>
<keyword evidence="9" id="KW-1185">Reference proteome</keyword>
<dbReference type="SUPFAM" id="SSF53474">
    <property type="entry name" value="alpha/beta-Hydrolases"/>
    <property type="match status" value="1"/>
</dbReference>
<dbReference type="GO" id="GO:0072330">
    <property type="term" value="P:monocarboxylic acid biosynthetic process"/>
    <property type="evidence" value="ECO:0007669"/>
    <property type="project" value="UniProtKB-ARBA"/>
</dbReference>
<dbReference type="GO" id="GO:0006631">
    <property type="term" value="P:fatty acid metabolic process"/>
    <property type="evidence" value="ECO:0007669"/>
    <property type="project" value="UniProtKB-KW"/>
</dbReference>
<dbReference type="FunFam" id="1.10.1200.10:FF:000016">
    <property type="entry name" value="Non-ribosomal peptide synthase"/>
    <property type="match status" value="1"/>
</dbReference>
<dbReference type="PROSITE" id="PS00455">
    <property type="entry name" value="AMP_BINDING"/>
    <property type="match status" value="1"/>
</dbReference>
<dbReference type="EMBL" id="CP051774">
    <property type="protein sequence ID" value="QJE98294.1"/>
    <property type="molecule type" value="Genomic_DNA"/>
</dbReference>
<dbReference type="FunFam" id="3.40.50.980:FF:000001">
    <property type="entry name" value="Non-ribosomal peptide synthetase"/>
    <property type="match status" value="1"/>
</dbReference>
<dbReference type="Pfam" id="PF00550">
    <property type="entry name" value="PP-binding"/>
    <property type="match status" value="2"/>
</dbReference>
<dbReference type="SUPFAM" id="SSF52777">
    <property type="entry name" value="CoA-dependent acyltransferases"/>
    <property type="match status" value="2"/>
</dbReference>
<dbReference type="CDD" id="cd12116">
    <property type="entry name" value="A_NRPS_Ta1_like"/>
    <property type="match status" value="1"/>
</dbReference>
<dbReference type="Pfam" id="PF00668">
    <property type="entry name" value="Condensation"/>
    <property type="match status" value="1"/>
</dbReference>
<dbReference type="InterPro" id="IPR023213">
    <property type="entry name" value="CAT-like_dom_sf"/>
</dbReference>
<dbReference type="InterPro" id="IPR001242">
    <property type="entry name" value="Condensation_dom"/>
</dbReference>
<dbReference type="PANTHER" id="PTHR45527:SF1">
    <property type="entry name" value="FATTY ACID SYNTHASE"/>
    <property type="match status" value="1"/>
</dbReference>
<evidence type="ECO:0000256" key="2">
    <source>
        <dbReference type="ARBA" id="ARBA00006432"/>
    </source>
</evidence>
<dbReference type="CDD" id="cd19531">
    <property type="entry name" value="LCL_NRPS-like"/>
    <property type="match status" value="1"/>
</dbReference>
<dbReference type="Gene3D" id="3.30.300.30">
    <property type="match status" value="2"/>
</dbReference>
<dbReference type="GO" id="GO:0003824">
    <property type="term" value="F:catalytic activity"/>
    <property type="evidence" value="ECO:0007669"/>
    <property type="project" value="InterPro"/>
</dbReference>
<dbReference type="InterPro" id="IPR010071">
    <property type="entry name" value="AA_adenyl_dom"/>
</dbReference>
<dbReference type="InterPro" id="IPR029058">
    <property type="entry name" value="AB_hydrolase_fold"/>
</dbReference>
<proteinExistence type="inferred from homology"/>
<keyword evidence="4" id="KW-0597">Phosphoprotein</keyword>
<keyword evidence="5" id="KW-0276">Fatty acid metabolism</keyword>
<dbReference type="InterPro" id="IPR001031">
    <property type="entry name" value="Thioesterase"/>
</dbReference>
<dbReference type="InterPro" id="IPR040097">
    <property type="entry name" value="FAAL/FAAC"/>
</dbReference>
<dbReference type="PROSITE" id="PS50075">
    <property type="entry name" value="CARRIER"/>
    <property type="match status" value="2"/>
</dbReference>
<evidence type="ECO:0000259" key="7">
    <source>
        <dbReference type="PROSITE" id="PS50075"/>
    </source>
</evidence>